<evidence type="ECO:0000313" key="2">
    <source>
        <dbReference type="EMBL" id="KAF2659669.1"/>
    </source>
</evidence>
<organism evidence="2 3">
    <name type="scientific">Lophiostoma macrostomum CBS 122681</name>
    <dbReference type="NCBI Taxonomy" id="1314788"/>
    <lineage>
        <taxon>Eukaryota</taxon>
        <taxon>Fungi</taxon>
        <taxon>Dikarya</taxon>
        <taxon>Ascomycota</taxon>
        <taxon>Pezizomycotina</taxon>
        <taxon>Dothideomycetes</taxon>
        <taxon>Pleosporomycetidae</taxon>
        <taxon>Pleosporales</taxon>
        <taxon>Lophiostomataceae</taxon>
        <taxon>Lophiostoma</taxon>
    </lineage>
</organism>
<gene>
    <name evidence="2" type="ORF">K491DRAFT_152256</name>
</gene>
<accession>A0A6A6TI24</accession>
<dbReference type="AlphaFoldDB" id="A0A6A6TI24"/>
<protein>
    <submittedName>
        <fullName evidence="2">Uncharacterized protein</fullName>
    </submittedName>
</protein>
<sequence>MCLSILFKGKKKSPEQHPGGKSREEGLDSMYIKTPPKTIDELLACTDNGVVFETSNFPDCPVAESPVFDDVNWKAKANPKRKLPMKIVRTALGDPQHNFGKMNLLHCRSFADVLKAGKNEEDKEYMYQPYWMEVEIGSREQCAQSHDYVNWNKTTKTQWKESLLGRNVDDFLANSELRLSKVERIFCVGDAFGCLGGQRNKKYALGHSNTLAHLLIAVYGAI</sequence>
<proteinExistence type="predicted"/>
<feature type="region of interest" description="Disordered" evidence="1">
    <location>
        <begin position="8"/>
        <end position="27"/>
    </location>
</feature>
<dbReference type="EMBL" id="MU004305">
    <property type="protein sequence ID" value="KAF2659669.1"/>
    <property type="molecule type" value="Genomic_DNA"/>
</dbReference>
<evidence type="ECO:0000256" key="1">
    <source>
        <dbReference type="SAM" id="MobiDB-lite"/>
    </source>
</evidence>
<reference evidence="2" key="1">
    <citation type="journal article" date="2020" name="Stud. Mycol.">
        <title>101 Dothideomycetes genomes: a test case for predicting lifestyles and emergence of pathogens.</title>
        <authorList>
            <person name="Haridas S."/>
            <person name="Albert R."/>
            <person name="Binder M."/>
            <person name="Bloem J."/>
            <person name="Labutti K."/>
            <person name="Salamov A."/>
            <person name="Andreopoulos B."/>
            <person name="Baker S."/>
            <person name="Barry K."/>
            <person name="Bills G."/>
            <person name="Bluhm B."/>
            <person name="Cannon C."/>
            <person name="Castanera R."/>
            <person name="Culley D."/>
            <person name="Daum C."/>
            <person name="Ezra D."/>
            <person name="Gonzalez J."/>
            <person name="Henrissat B."/>
            <person name="Kuo A."/>
            <person name="Liang C."/>
            <person name="Lipzen A."/>
            <person name="Lutzoni F."/>
            <person name="Magnuson J."/>
            <person name="Mondo S."/>
            <person name="Nolan M."/>
            <person name="Ohm R."/>
            <person name="Pangilinan J."/>
            <person name="Park H.-J."/>
            <person name="Ramirez L."/>
            <person name="Alfaro M."/>
            <person name="Sun H."/>
            <person name="Tritt A."/>
            <person name="Yoshinaga Y."/>
            <person name="Zwiers L.-H."/>
            <person name="Turgeon B."/>
            <person name="Goodwin S."/>
            <person name="Spatafora J."/>
            <person name="Crous P."/>
            <person name="Grigoriev I."/>
        </authorList>
    </citation>
    <scope>NUCLEOTIDE SEQUENCE</scope>
    <source>
        <strain evidence="2">CBS 122681</strain>
    </source>
</reference>
<evidence type="ECO:0000313" key="3">
    <source>
        <dbReference type="Proteomes" id="UP000799324"/>
    </source>
</evidence>
<dbReference type="Proteomes" id="UP000799324">
    <property type="component" value="Unassembled WGS sequence"/>
</dbReference>
<keyword evidence="3" id="KW-1185">Reference proteome</keyword>
<name>A0A6A6TI24_9PLEO</name>